<keyword evidence="5 13" id="KW-0812">Transmembrane</keyword>
<name>A0A7X3MVQ3_9HYPH</name>
<dbReference type="OrthoDB" id="9787346at2"/>
<feature type="transmembrane region" description="Helical" evidence="13">
    <location>
        <begin position="77"/>
        <end position="95"/>
    </location>
</feature>
<evidence type="ECO:0000256" key="8">
    <source>
        <dbReference type="ARBA" id="ARBA00022906"/>
    </source>
</evidence>
<feature type="transmembrane region" description="Helical" evidence="13">
    <location>
        <begin position="153"/>
        <end position="175"/>
    </location>
</feature>
<evidence type="ECO:0000256" key="2">
    <source>
        <dbReference type="ARBA" id="ARBA00009703"/>
    </source>
</evidence>
<feature type="binding site" description="M1 metal binding site" evidence="13">
    <location>
        <position position="164"/>
    </location>
    <ligand>
        <name>Zn(2+)</name>
        <dbReference type="ChEBI" id="CHEBI:29105"/>
    </ligand>
</feature>
<keyword evidence="9 13" id="KW-1133">Transmembrane helix</keyword>
<reference evidence="14 15" key="1">
    <citation type="submission" date="2019-12" db="EMBL/GenBank/DDBJ databases">
        <authorList>
            <person name="Yuan C.-G."/>
        </authorList>
    </citation>
    <scope>NUCLEOTIDE SEQUENCE [LARGE SCALE GENOMIC DNA]</scope>
    <source>
        <strain evidence="14 15">KCTC 23863</strain>
    </source>
</reference>
<comment type="caution">
    <text evidence="14">The sequence shown here is derived from an EMBL/GenBank/DDBJ whole genome shotgun (WGS) entry which is preliminary data.</text>
</comment>
<feature type="binding site" description="M1 metal binding site" evidence="13">
    <location>
        <position position="160"/>
    </location>
    <ligand>
        <name>Zn(2+)</name>
        <dbReference type="ChEBI" id="CHEBI:29105"/>
    </ligand>
</feature>
<keyword evidence="4 13" id="KW-1003">Cell membrane</keyword>
<evidence type="ECO:0000256" key="1">
    <source>
        <dbReference type="ARBA" id="ARBA00004651"/>
    </source>
</evidence>
<comment type="similarity">
    <text evidence="2 13">Belongs to the ZIP transporter (TC 2.A.5) family. ZupT subfamily.</text>
</comment>
<feature type="binding site" description="M1 metal binding site" evidence="13">
    <location>
        <position position="135"/>
    </location>
    <ligand>
        <name>Zn(2+)</name>
        <dbReference type="ChEBI" id="CHEBI:29105"/>
    </ligand>
</feature>
<comment type="subcellular location">
    <subcellularLocation>
        <location evidence="1 13">Cell membrane</location>
        <topology evidence="1 13">Multi-pass membrane protein</topology>
    </subcellularLocation>
</comment>
<feature type="binding site" description="M2 metal binding site" evidence="13">
    <location>
        <position position="132"/>
    </location>
    <ligand>
        <name>Fe(2+)</name>
        <dbReference type="ChEBI" id="CHEBI:29033"/>
    </ligand>
</feature>
<feature type="transmembrane region" description="Helical" evidence="13">
    <location>
        <begin position="245"/>
        <end position="263"/>
    </location>
</feature>
<keyword evidence="6" id="KW-0479">Metal-binding</keyword>
<proteinExistence type="inferred from homology"/>
<evidence type="ECO:0000256" key="3">
    <source>
        <dbReference type="ARBA" id="ARBA00022448"/>
    </source>
</evidence>
<evidence type="ECO:0000313" key="15">
    <source>
        <dbReference type="Proteomes" id="UP000436483"/>
    </source>
</evidence>
<feature type="transmembrane region" description="Helical" evidence="13">
    <location>
        <begin position="38"/>
        <end position="57"/>
    </location>
</feature>
<evidence type="ECO:0000256" key="10">
    <source>
        <dbReference type="ARBA" id="ARBA00023004"/>
    </source>
</evidence>
<comment type="function">
    <text evidence="13">Mediates zinc uptake. May also transport other divalent cations.</text>
</comment>
<dbReference type="PANTHER" id="PTHR11040">
    <property type="entry name" value="ZINC/IRON TRANSPORTER"/>
    <property type="match status" value="1"/>
</dbReference>
<keyword evidence="7 13" id="KW-0862">Zinc</keyword>
<sequence>MSGLFSSEVLVALGVCASAGLATALGSLFVLRMDKTNPHHLAIALAFAGGAMVYVSLVEIFPKSAASLGEAYGAKAGYSWTTVGFFCGIGLLVLLDRLVPNPHPDVAATSRRDKAAVARMSLLTAAAITAHNLPEGLATFFATLDDPAVGASLAVAIALHNIPEGVSVAVPVYYATGSRSKAVLASLISGLAEPLGAVLGYLALAPIMSPATLGLVFGILSGTMVFLALEELLPAAKRYAQGRETAYGMVAGMAVVALSLILLR</sequence>
<keyword evidence="10" id="KW-0408">Iron</keyword>
<protein>
    <recommendedName>
        <fullName evidence="13">Zinc transporter ZupT</fullName>
    </recommendedName>
</protein>
<feature type="binding site" description="M2 metal binding site" evidence="13">
    <location>
        <position position="164"/>
    </location>
    <ligand>
        <name>Fe(2+)</name>
        <dbReference type="ChEBI" id="CHEBI:29033"/>
    </ligand>
</feature>
<evidence type="ECO:0000256" key="9">
    <source>
        <dbReference type="ARBA" id="ARBA00022989"/>
    </source>
</evidence>
<dbReference type="NCBIfam" id="NF003243">
    <property type="entry name" value="PRK04201.1"/>
    <property type="match status" value="1"/>
</dbReference>
<feature type="transmembrane region" description="Helical" evidence="13">
    <location>
        <begin position="12"/>
        <end position="31"/>
    </location>
</feature>
<evidence type="ECO:0000256" key="4">
    <source>
        <dbReference type="ARBA" id="ARBA00022475"/>
    </source>
</evidence>
<evidence type="ECO:0000256" key="5">
    <source>
        <dbReference type="ARBA" id="ARBA00022692"/>
    </source>
</evidence>
<gene>
    <name evidence="13 14" type="primary">zupT</name>
    <name evidence="14" type="ORF">GR328_22065</name>
</gene>
<evidence type="ECO:0000313" key="14">
    <source>
        <dbReference type="EMBL" id="MXQ14092.1"/>
    </source>
</evidence>
<accession>A0A7X3MVQ3</accession>
<dbReference type="GO" id="GO:0005385">
    <property type="term" value="F:zinc ion transmembrane transporter activity"/>
    <property type="evidence" value="ECO:0007669"/>
    <property type="project" value="UniProtKB-UniRule"/>
</dbReference>
<dbReference type="PANTHER" id="PTHR11040:SF205">
    <property type="entry name" value="ZINC TRANSPORTER ZUPT"/>
    <property type="match status" value="1"/>
</dbReference>
<feature type="binding site" description="M2 metal binding site" evidence="13">
    <location>
        <position position="193"/>
    </location>
    <ligand>
        <name>Fe(2+)</name>
        <dbReference type="ChEBI" id="CHEBI:29033"/>
    </ligand>
</feature>
<dbReference type="GO" id="GO:0005886">
    <property type="term" value="C:plasma membrane"/>
    <property type="evidence" value="ECO:0007669"/>
    <property type="project" value="UniProtKB-SubCell"/>
</dbReference>
<dbReference type="RefSeq" id="WP_160887700.1">
    <property type="nucleotide sequence ID" value="NZ_WURB01000026.1"/>
</dbReference>
<evidence type="ECO:0000256" key="12">
    <source>
        <dbReference type="ARBA" id="ARBA00023136"/>
    </source>
</evidence>
<keyword evidence="8 13" id="KW-0864">Zinc transport</keyword>
<evidence type="ECO:0000256" key="13">
    <source>
        <dbReference type="HAMAP-Rule" id="MF_00548"/>
    </source>
</evidence>
<comment type="catalytic activity">
    <reaction evidence="13">
        <text>Zn(2+)(in) = Zn(2+)(out)</text>
        <dbReference type="Rhea" id="RHEA:29351"/>
        <dbReference type="ChEBI" id="CHEBI:29105"/>
    </reaction>
</comment>
<dbReference type="EMBL" id="WURB01000026">
    <property type="protein sequence ID" value="MXQ14092.1"/>
    <property type="molecule type" value="Genomic_DNA"/>
</dbReference>
<feature type="binding site" description="M2 metal binding site" evidence="13">
    <location>
        <position position="135"/>
    </location>
    <ligand>
        <name>Fe(2+)</name>
        <dbReference type="ChEBI" id="CHEBI:29033"/>
    </ligand>
</feature>
<evidence type="ECO:0000256" key="11">
    <source>
        <dbReference type="ARBA" id="ARBA00023065"/>
    </source>
</evidence>
<organism evidence="14 15">
    <name type="scientific">Microvirga makkahensis</name>
    <dbReference type="NCBI Taxonomy" id="1128670"/>
    <lineage>
        <taxon>Bacteria</taxon>
        <taxon>Pseudomonadati</taxon>
        <taxon>Pseudomonadota</taxon>
        <taxon>Alphaproteobacteria</taxon>
        <taxon>Hyphomicrobiales</taxon>
        <taxon>Methylobacteriaceae</taxon>
        <taxon>Microvirga</taxon>
    </lineage>
</organism>
<evidence type="ECO:0000256" key="7">
    <source>
        <dbReference type="ARBA" id="ARBA00022833"/>
    </source>
</evidence>
<keyword evidence="12 13" id="KW-0472">Membrane</keyword>
<evidence type="ECO:0000256" key="6">
    <source>
        <dbReference type="ARBA" id="ARBA00022723"/>
    </source>
</evidence>
<reference evidence="14 15" key="2">
    <citation type="submission" date="2020-01" db="EMBL/GenBank/DDBJ databases">
        <title>Microvirga sp. nov., an arsenate reduction bacterium isolated from Tibet hotspring sediments.</title>
        <authorList>
            <person name="Xian W.-D."/>
            <person name="Li W.-J."/>
        </authorList>
    </citation>
    <scope>NUCLEOTIDE SEQUENCE [LARGE SCALE GENOMIC DNA]</scope>
    <source>
        <strain evidence="14 15">KCTC 23863</strain>
    </source>
</reference>
<feature type="binding site" description="M2 metal binding site" evidence="13">
    <location>
        <position position="161"/>
    </location>
    <ligand>
        <name>Fe(2+)</name>
        <dbReference type="ChEBI" id="CHEBI:29033"/>
    </ligand>
</feature>
<feature type="transmembrane region" description="Helical" evidence="13">
    <location>
        <begin position="182"/>
        <end position="205"/>
    </location>
</feature>
<dbReference type="Proteomes" id="UP000436483">
    <property type="component" value="Unassembled WGS sequence"/>
</dbReference>
<feature type="transmembrane region" description="Helical" evidence="13">
    <location>
        <begin position="211"/>
        <end position="233"/>
    </location>
</feature>
<keyword evidence="11 13" id="KW-0406">Ion transport</keyword>
<dbReference type="GO" id="GO:0046872">
    <property type="term" value="F:metal ion binding"/>
    <property type="evidence" value="ECO:0007669"/>
    <property type="project" value="UniProtKB-KW"/>
</dbReference>
<dbReference type="AlphaFoldDB" id="A0A7X3MVQ3"/>
<keyword evidence="3 13" id="KW-0813">Transport</keyword>
<keyword evidence="15" id="KW-1185">Reference proteome</keyword>
<dbReference type="InterPro" id="IPR023498">
    <property type="entry name" value="Zn_transptr_ZupT"/>
</dbReference>
<dbReference type="HAMAP" id="MF_00548">
    <property type="entry name" value="ZupT"/>
    <property type="match status" value="1"/>
</dbReference>
<feature type="transmembrane region" description="Helical" evidence="13">
    <location>
        <begin position="116"/>
        <end position="133"/>
    </location>
</feature>
<dbReference type="Pfam" id="PF02535">
    <property type="entry name" value="Zip"/>
    <property type="match status" value="1"/>
</dbReference>
<dbReference type="InterPro" id="IPR003689">
    <property type="entry name" value="ZIP"/>
</dbReference>